<feature type="chain" id="PRO_5013099397" description="Thiamine pyrimidine synthase" evidence="12">
    <location>
        <begin position="28"/>
        <end position="323"/>
    </location>
</feature>
<proteinExistence type="inferred from homology"/>
<dbReference type="OrthoDB" id="8555942at2"/>
<dbReference type="InterPro" id="IPR027939">
    <property type="entry name" value="NMT1/THI5"/>
</dbReference>
<keyword evidence="7" id="KW-0663">Pyridoxal phosphate</keyword>
<dbReference type="AlphaFoldDB" id="A0A238D9X9"/>
<feature type="domain" description="SsuA/THI5-like" evidence="13">
    <location>
        <begin position="44"/>
        <end position="249"/>
    </location>
</feature>
<dbReference type="PANTHER" id="PTHR31528">
    <property type="entry name" value="4-AMINO-5-HYDROXYMETHYL-2-METHYLPYRIMIDINE PHOSPHATE SYNTHASE THI11-RELATED"/>
    <property type="match status" value="1"/>
</dbReference>
<comment type="subunit">
    <text evidence="4">Homodimer.</text>
</comment>
<evidence type="ECO:0000256" key="8">
    <source>
        <dbReference type="ARBA" id="ARBA00022977"/>
    </source>
</evidence>
<evidence type="ECO:0000256" key="7">
    <source>
        <dbReference type="ARBA" id="ARBA00022898"/>
    </source>
</evidence>
<protein>
    <recommendedName>
        <fullName evidence="10">Thiamine pyrimidine synthase</fullName>
    </recommendedName>
</protein>
<keyword evidence="15" id="KW-1185">Reference proteome</keyword>
<evidence type="ECO:0000313" key="15">
    <source>
        <dbReference type="Proteomes" id="UP000214566"/>
    </source>
</evidence>
<evidence type="ECO:0000256" key="6">
    <source>
        <dbReference type="ARBA" id="ARBA00022723"/>
    </source>
</evidence>
<evidence type="ECO:0000256" key="9">
    <source>
        <dbReference type="ARBA" id="ARBA00023004"/>
    </source>
</evidence>
<evidence type="ECO:0000256" key="5">
    <source>
        <dbReference type="ARBA" id="ARBA00022679"/>
    </source>
</evidence>
<comment type="pathway">
    <text evidence="2">Cofactor biosynthesis; thiamine diphosphate biosynthesis.</text>
</comment>
<feature type="signal peptide" evidence="12">
    <location>
        <begin position="1"/>
        <end position="27"/>
    </location>
</feature>
<keyword evidence="9" id="KW-0408">Iron</keyword>
<gene>
    <name evidence="14" type="ORF">THIARS_90205</name>
</gene>
<evidence type="ECO:0000256" key="11">
    <source>
        <dbReference type="ARBA" id="ARBA00048179"/>
    </source>
</evidence>
<keyword evidence="5" id="KW-0808">Transferase</keyword>
<evidence type="ECO:0000256" key="12">
    <source>
        <dbReference type="SAM" id="SignalP"/>
    </source>
</evidence>
<evidence type="ECO:0000256" key="10">
    <source>
        <dbReference type="ARBA" id="ARBA00033171"/>
    </source>
</evidence>
<dbReference type="Pfam" id="PF09084">
    <property type="entry name" value="NMT1"/>
    <property type="match status" value="1"/>
</dbReference>
<keyword evidence="12" id="KW-0732">Signal</keyword>
<sequence length="323" mass="35253">MCPERRTVLKASLAALTTPFFARTSLAADLTTLSMQASWVNDAEFAGYFVAMDNHLYEKQGVVLHYKPGGPDVIPESTLLGGAADIALTTPDTTIKAIAKDGAPFRIIGAQFQKNPLGVVSLAKSNIRKPADLVGKVLAVPPVNTLSVMAMFRMNRIDPKSVKIVPYQYDPTPLIKGNVDATVDFTTDVPFTIEQAGLKASSFLLYDYGFTIYNDTVVVTLNTLKKKRAALIGWLRASREGWVENLKDPSFYPPKFSTTWFKGTGRTTANDVFTNTADKPLIESPKGIYAMTPEGVEMNIKALAAIGIKAKKEYFDTSLLAEL</sequence>
<dbReference type="Proteomes" id="UP000214566">
    <property type="component" value="Unassembled WGS sequence"/>
</dbReference>
<dbReference type="GO" id="GO:0009228">
    <property type="term" value="P:thiamine biosynthetic process"/>
    <property type="evidence" value="ECO:0007669"/>
    <property type="project" value="UniProtKB-KW"/>
</dbReference>
<dbReference type="EMBL" id="FLMQ01000058">
    <property type="protein sequence ID" value="SBP90055.1"/>
    <property type="molecule type" value="Genomic_DNA"/>
</dbReference>
<dbReference type="RefSeq" id="WP_094162230.1">
    <property type="nucleotide sequence ID" value="NZ_LT592171.1"/>
</dbReference>
<dbReference type="InterPro" id="IPR015168">
    <property type="entry name" value="SsuA/THI5"/>
</dbReference>
<comment type="catalytic activity">
    <reaction evidence="11">
        <text>N(6)-(pyridoxal phosphate)-L-lysyl-[4-amino-5-hydroxymethyl-2-methylpyrimidine phosphate synthase] + L-histidyl-[4-amino-5-hydroxymethyl-2-methylpyrimidine phosphate synthase] + 2 Fe(3+) + 4 H2O = L-lysyl-[4-amino-5-hydroxymethyl-2-methylpyrimidine phosphate synthase] + (2S)-2-amino-5-hydroxy-4-oxopentanoyl-[4-amino-5-hydroxymethyl-2-methylpyrimidine phosphate synthase] + 4-amino-2-methyl-5-(phosphooxymethyl)pyrimidine + 3-oxopropanoate + 2 Fe(2+) + 2 H(+)</text>
        <dbReference type="Rhea" id="RHEA:65756"/>
        <dbReference type="Rhea" id="RHEA-COMP:16892"/>
        <dbReference type="Rhea" id="RHEA-COMP:16893"/>
        <dbReference type="Rhea" id="RHEA-COMP:16894"/>
        <dbReference type="Rhea" id="RHEA-COMP:16895"/>
        <dbReference type="ChEBI" id="CHEBI:15377"/>
        <dbReference type="ChEBI" id="CHEBI:15378"/>
        <dbReference type="ChEBI" id="CHEBI:29033"/>
        <dbReference type="ChEBI" id="CHEBI:29034"/>
        <dbReference type="ChEBI" id="CHEBI:29969"/>
        <dbReference type="ChEBI" id="CHEBI:29979"/>
        <dbReference type="ChEBI" id="CHEBI:33190"/>
        <dbReference type="ChEBI" id="CHEBI:58354"/>
        <dbReference type="ChEBI" id="CHEBI:143915"/>
        <dbReference type="ChEBI" id="CHEBI:157692"/>
    </reaction>
    <physiologicalReaction direction="left-to-right" evidence="11">
        <dbReference type="Rhea" id="RHEA:65757"/>
    </physiologicalReaction>
</comment>
<dbReference type="GO" id="GO:0016740">
    <property type="term" value="F:transferase activity"/>
    <property type="evidence" value="ECO:0007669"/>
    <property type="project" value="UniProtKB-KW"/>
</dbReference>
<dbReference type="PANTHER" id="PTHR31528:SF1">
    <property type="entry name" value="4-AMINO-5-HYDROXYMETHYL-2-METHYLPYRIMIDINE PHOSPHATE SYNTHASE THI11-RELATED"/>
    <property type="match status" value="1"/>
</dbReference>
<evidence type="ECO:0000313" key="14">
    <source>
        <dbReference type="EMBL" id="SBP90055.1"/>
    </source>
</evidence>
<evidence type="ECO:0000259" key="13">
    <source>
        <dbReference type="Pfam" id="PF09084"/>
    </source>
</evidence>
<evidence type="ECO:0000256" key="3">
    <source>
        <dbReference type="ARBA" id="ARBA00009406"/>
    </source>
</evidence>
<comment type="function">
    <text evidence="1">Responsible for the formation of the pyrimidine heterocycle in the thiamine biosynthesis pathway. Catalyzes the formation of hydroxymethylpyrimidine phosphate (HMP-P) from histidine and pyridoxal phosphate (PLP). The protein uses PLP and the active site histidine to form HMP-P, generating an inactive enzyme. The enzyme can only undergo a single turnover, which suggests it is a suicide enzyme.</text>
</comment>
<name>A0A238D9X9_THIDL</name>
<dbReference type="SUPFAM" id="SSF53850">
    <property type="entry name" value="Periplasmic binding protein-like II"/>
    <property type="match status" value="1"/>
</dbReference>
<accession>A0A238D9X9</accession>
<keyword evidence="8" id="KW-0784">Thiamine biosynthesis</keyword>
<comment type="similarity">
    <text evidence="3">Belongs to the NMT1/THI5 family.</text>
</comment>
<evidence type="ECO:0000256" key="1">
    <source>
        <dbReference type="ARBA" id="ARBA00003469"/>
    </source>
</evidence>
<evidence type="ECO:0000256" key="2">
    <source>
        <dbReference type="ARBA" id="ARBA00004948"/>
    </source>
</evidence>
<dbReference type="GO" id="GO:0046872">
    <property type="term" value="F:metal ion binding"/>
    <property type="evidence" value="ECO:0007669"/>
    <property type="project" value="UniProtKB-KW"/>
</dbReference>
<keyword evidence="6" id="KW-0479">Metal-binding</keyword>
<dbReference type="Gene3D" id="3.40.190.10">
    <property type="entry name" value="Periplasmic binding protein-like II"/>
    <property type="match status" value="2"/>
</dbReference>
<reference evidence="14 15" key="1">
    <citation type="submission" date="2016-06" db="EMBL/GenBank/DDBJ databases">
        <authorList>
            <person name="Kjaerup R.B."/>
            <person name="Dalgaard T.S."/>
            <person name="Juul-Madsen H.R."/>
        </authorList>
    </citation>
    <scope>NUCLEOTIDE SEQUENCE [LARGE SCALE GENOMIC DNA]</scope>
    <source>
        <strain evidence="14 15">DSM 16361</strain>
    </source>
</reference>
<evidence type="ECO:0000256" key="4">
    <source>
        <dbReference type="ARBA" id="ARBA00011738"/>
    </source>
</evidence>
<organism evidence="14 15">
    <name type="scientific">Thiomonas delicata</name>
    <name type="common">Thiomonas cuprina</name>
    <dbReference type="NCBI Taxonomy" id="364030"/>
    <lineage>
        <taxon>Bacteria</taxon>
        <taxon>Pseudomonadati</taxon>
        <taxon>Pseudomonadota</taxon>
        <taxon>Betaproteobacteria</taxon>
        <taxon>Burkholderiales</taxon>
        <taxon>Thiomonas</taxon>
    </lineage>
</organism>